<feature type="domain" description="Carrier" evidence="4">
    <location>
        <begin position="951"/>
        <end position="1026"/>
    </location>
</feature>
<dbReference type="SUPFAM" id="SSF47336">
    <property type="entry name" value="ACP-like"/>
    <property type="match status" value="1"/>
</dbReference>
<proteinExistence type="predicted"/>
<dbReference type="PANTHER" id="PTHR44845:SF6">
    <property type="entry name" value="BETA-ALANINE-ACTIVATING ENZYME"/>
    <property type="match status" value="1"/>
</dbReference>
<dbReference type="EMBL" id="JBDPZC010000004">
    <property type="protein sequence ID" value="MEO3713212.1"/>
    <property type="molecule type" value="Genomic_DNA"/>
</dbReference>
<dbReference type="Gene3D" id="3.30.559.10">
    <property type="entry name" value="Chloramphenicol acetyltransferase-like domain"/>
    <property type="match status" value="1"/>
</dbReference>
<gene>
    <name evidence="5" type="ORF">ABDJ40_10610</name>
</gene>
<dbReference type="RefSeq" id="WP_347609446.1">
    <property type="nucleotide sequence ID" value="NZ_JBDPZC010000004.1"/>
</dbReference>
<dbReference type="SUPFAM" id="SSF51735">
    <property type="entry name" value="NAD(P)-binding Rossmann-fold domains"/>
    <property type="match status" value="1"/>
</dbReference>
<reference evidence="5 6" key="1">
    <citation type="submission" date="2024-05" db="EMBL/GenBank/DDBJ databases">
        <title>Roseateles sp. 2.12 16S ribosomal RNA gene Genome sequencing and assembly.</title>
        <authorList>
            <person name="Woo H."/>
        </authorList>
    </citation>
    <scope>NUCLEOTIDE SEQUENCE [LARGE SCALE GENOMIC DNA]</scope>
    <source>
        <strain evidence="5 6">2.12</strain>
    </source>
</reference>
<dbReference type="Gene3D" id="1.10.1200.10">
    <property type="entry name" value="ACP-like"/>
    <property type="match status" value="1"/>
</dbReference>
<keyword evidence="6" id="KW-1185">Reference proteome</keyword>
<dbReference type="NCBIfam" id="TIGR01746">
    <property type="entry name" value="Thioester-redct"/>
    <property type="match status" value="1"/>
</dbReference>
<evidence type="ECO:0000313" key="6">
    <source>
        <dbReference type="Proteomes" id="UP001462640"/>
    </source>
</evidence>
<dbReference type="InterPro" id="IPR023213">
    <property type="entry name" value="CAT-like_dom_sf"/>
</dbReference>
<organism evidence="5 6">
    <name type="scientific">Roseateles flavus</name>
    <dbReference type="NCBI Taxonomy" id="3149041"/>
    <lineage>
        <taxon>Bacteria</taxon>
        <taxon>Pseudomonadati</taxon>
        <taxon>Pseudomonadota</taxon>
        <taxon>Betaproteobacteria</taxon>
        <taxon>Burkholderiales</taxon>
        <taxon>Sphaerotilaceae</taxon>
        <taxon>Roseateles</taxon>
    </lineage>
</organism>
<dbReference type="PROSITE" id="PS50075">
    <property type="entry name" value="CARRIER"/>
    <property type="match status" value="1"/>
</dbReference>
<dbReference type="InterPro" id="IPR036736">
    <property type="entry name" value="ACP-like_sf"/>
</dbReference>
<evidence type="ECO:0000313" key="5">
    <source>
        <dbReference type="EMBL" id="MEO3713212.1"/>
    </source>
</evidence>
<dbReference type="Gene3D" id="3.30.559.30">
    <property type="entry name" value="Nonribosomal peptide synthetase, condensation domain"/>
    <property type="match status" value="1"/>
</dbReference>
<dbReference type="CDD" id="cd19543">
    <property type="entry name" value="DCL_NRPS"/>
    <property type="match status" value="1"/>
</dbReference>
<dbReference type="Gene3D" id="3.40.50.980">
    <property type="match status" value="1"/>
</dbReference>
<keyword evidence="3" id="KW-0436">Ligase</keyword>
<dbReference type="Pfam" id="PF07993">
    <property type="entry name" value="NAD_binding_4"/>
    <property type="match status" value="1"/>
</dbReference>
<dbReference type="InterPro" id="IPR010080">
    <property type="entry name" value="Thioester_reductase-like_dom"/>
</dbReference>
<dbReference type="SUPFAM" id="SSF52777">
    <property type="entry name" value="CoA-dependent acyltransferases"/>
    <property type="match status" value="2"/>
</dbReference>
<keyword evidence="1" id="KW-0596">Phosphopantetheine</keyword>
<evidence type="ECO:0000256" key="2">
    <source>
        <dbReference type="ARBA" id="ARBA00022553"/>
    </source>
</evidence>
<dbReference type="Pfam" id="PF00668">
    <property type="entry name" value="Condensation"/>
    <property type="match status" value="1"/>
</dbReference>
<protein>
    <submittedName>
        <fullName evidence="5">Thioester reductase domain-containing protein</fullName>
    </submittedName>
</protein>
<keyword evidence="2" id="KW-0597">Phosphoprotein</keyword>
<dbReference type="InterPro" id="IPR036291">
    <property type="entry name" value="NAD(P)-bd_dom_sf"/>
</dbReference>
<dbReference type="Proteomes" id="UP001462640">
    <property type="component" value="Unassembled WGS sequence"/>
</dbReference>
<dbReference type="Gene3D" id="3.40.50.720">
    <property type="entry name" value="NAD(P)-binding Rossmann-like Domain"/>
    <property type="match status" value="1"/>
</dbReference>
<sequence length="1436" mass="154738">MNPNVDTIHYLSPLQHGMLHHSRLDPRSGVYVEQFSCLLRGTLDWDRFCQAWQAVAQRHDVLKTLFMRLQEAQPLQVVLKSVQLPITQLDWSELDPLQQQVRFEDLLHSDRVQGFDAGRPPLMRLHLVRLGAQQTRFLWTYHHAILDGWSMPIVLSEVFEHYAGRGAGQQRPARDYRHYLAWLRQQDVPAAMDFWKAQLAGYRQALRWAPSVQPADADAQGPRRLGHWQGTMPAAWVQEAQQLCRGSRLTLNTLCQAAWALLLALHGGQDDLCYGMVVSGRNPALAGVERMVGLFINTLPMRVRLEPQAAVQDWLQGLQQQSQEVEARAYSALSDVLACSELPRQQALFDAIYVFENYPGQAAFRDMVAAQGLAVDDVRAVEETSYGLALIVLPGESLQFTLSHDQALFSREAIASLGQQFQALLGRLVAQPQAALGSIGLLPAPSPAALPATVPDTATLLARLEARTRQQPQDLALLAQGLRCTHAELLEACHQGLAAWQAQGLQPGDRVLLWPDEQAPVQSLAMLLSGLGAGLDCLWPAEETPAWPPQLTQDLTPRLAVCAGAPLPAAAWTACPLRPWTALLAEGQARPAPAPSAAAAAGACSLLDAPAGPASPGLRLLRYSQAQLVQALAPDAAGAPALAATRWLTGSALWSALVTLLQGGTLHTLAAPELDALLQGQSTGPQPFDTLLLSPREARRLDLLPELPALPAPLALARWTVDAAALSPVGQQRLQRLAPGAQVQRHWHLPAHSLPHARALGAAAHLALEAAPGTVLQLRDLHQQAAGPFARGLLQVAGTSVPSLLRTQGQGPGASAWLAGQQPRLLSGLPAWQGPQGLALETQALLASPTRDPLPGSAALEQALAGTAGVRELALLEGVDDAGRWACWLFVVPEEGLAVPEAPLLAAAAALGLGQPLLRPLPALPRREGAIDRAALLQLTQAPAEAQDHVAPRDALEQQLHDLWAALLKRPQISVHANYFDLGGQSLLASVLLFQIEEKLGARLGMEQLMAGPTIAEMAERLRSGETAPEPAPLDLPGEAVLEAAIRPAAPARGGEAREILLTGATGFLGAHLLAELLASTEARVHCLVRARDAQSGHQRLVEALQAHGLWDERHAARIVALPGDLGAPQLGLTPALHAQMAEQLDAIYHNGALVNFVYPYAMLKPANVDATADILRLACEHHAKPVHYISTVGVLNRRAEVIGEDLDVPFHELLQGGYEQSKWVAEQLVAEAGRRGLPVCIYRPSRIVGHSVTGRMNTDDLFSRLIKGIAVFGKAPQDVGFDNILPVDLAARLIVEASRHPAAPGHAVHVLNPDWNSLDEVVDLIEARGFALERLPYEDWLARLSAHVREDSSHPLAMLIPVLHKLNPVADPSVGARLPIALDHLKAWAPRALAEGLRPAAEWLDRYFEHFQRSGFLPPAGGVAPAIQSITQQGG</sequence>
<dbReference type="Pfam" id="PF00550">
    <property type="entry name" value="PP-binding"/>
    <property type="match status" value="1"/>
</dbReference>
<evidence type="ECO:0000259" key="4">
    <source>
        <dbReference type="PROSITE" id="PS50075"/>
    </source>
</evidence>
<name>A0ABV0GDT6_9BURK</name>
<dbReference type="InterPro" id="IPR009081">
    <property type="entry name" value="PP-bd_ACP"/>
</dbReference>
<accession>A0ABV0GDT6</accession>
<evidence type="ECO:0000256" key="3">
    <source>
        <dbReference type="ARBA" id="ARBA00022598"/>
    </source>
</evidence>
<dbReference type="PANTHER" id="PTHR44845">
    <property type="entry name" value="CARRIER DOMAIN-CONTAINING PROTEIN"/>
    <property type="match status" value="1"/>
</dbReference>
<evidence type="ECO:0000256" key="1">
    <source>
        <dbReference type="ARBA" id="ARBA00022450"/>
    </source>
</evidence>
<dbReference type="InterPro" id="IPR013120">
    <property type="entry name" value="FAR_NAD-bd"/>
</dbReference>
<dbReference type="InterPro" id="IPR001242">
    <property type="entry name" value="Condensation_dom"/>
</dbReference>
<dbReference type="SUPFAM" id="SSF56801">
    <property type="entry name" value="Acetyl-CoA synthetase-like"/>
    <property type="match status" value="1"/>
</dbReference>
<dbReference type="CDD" id="cd05235">
    <property type="entry name" value="SDR_e1"/>
    <property type="match status" value="1"/>
</dbReference>
<comment type="caution">
    <text evidence="5">The sequence shown here is derived from an EMBL/GenBank/DDBJ whole genome shotgun (WGS) entry which is preliminary data.</text>
</comment>